<accession>A0A8H8CND3</accession>
<evidence type="ECO:0000256" key="1">
    <source>
        <dbReference type="ARBA" id="ARBA00004127"/>
    </source>
</evidence>
<evidence type="ECO:0000256" key="4">
    <source>
        <dbReference type="ARBA" id="ARBA00023136"/>
    </source>
</evidence>
<dbReference type="GO" id="GO:0016020">
    <property type="term" value="C:membrane"/>
    <property type="evidence" value="ECO:0007669"/>
    <property type="project" value="InterPro"/>
</dbReference>
<dbReference type="OrthoDB" id="1898221at2759"/>
<dbReference type="Pfam" id="PF04750">
    <property type="entry name" value="Far-17a_AIG1"/>
    <property type="match status" value="1"/>
</dbReference>
<name>A0A8H8CND3_PSICU</name>
<comment type="caution">
    <text evidence="6">The sequence shown here is derived from an EMBL/GenBank/DDBJ whole genome shotgun (WGS) entry which is preliminary data.</text>
</comment>
<feature type="transmembrane region" description="Helical" evidence="5">
    <location>
        <begin position="41"/>
        <end position="63"/>
    </location>
</feature>
<evidence type="ECO:0000256" key="2">
    <source>
        <dbReference type="ARBA" id="ARBA00022692"/>
    </source>
</evidence>
<keyword evidence="2 5" id="KW-0812">Transmembrane</keyword>
<dbReference type="InterPro" id="IPR006838">
    <property type="entry name" value="ADTRP_AIG1"/>
</dbReference>
<protein>
    <recommendedName>
        <fullName evidence="7">FAR-17a/AIG1-like protein</fullName>
    </recommendedName>
</protein>
<keyword evidence="4 5" id="KW-0472">Membrane</keyword>
<comment type="subcellular location">
    <subcellularLocation>
        <location evidence="1">Endomembrane system</location>
        <topology evidence="1">Multi-pass membrane protein</topology>
    </subcellularLocation>
</comment>
<evidence type="ECO:0008006" key="7">
    <source>
        <dbReference type="Google" id="ProtNLM"/>
    </source>
</evidence>
<gene>
    <name evidence="6" type="ORF">JR316_003752</name>
</gene>
<feature type="transmembrane region" description="Helical" evidence="5">
    <location>
        <begin position="159"/>
        <end position="177"/>
    </location>
</feature>
<dbReference type="PANTHER" id="PTHR10989">
    <property type="entry name" value="ANDROGEN-INDUCED PROTEIN 1-RELATED"/>
    <property type="match status" value="1"/>
</dbReference>
<sequence>MALRILVRGLSLTMMVRGYNSLGGLAIDEIMSQQYGGHLQFLTIQGLALACLTMTTSLLYEAFPLSILRTTKRYLMVMAMPLSVVISTIYWSLVTVFPHLILQASSPSESSTPSSSPITPELFHIPLSIDLALHAVPCISLLIDFFIFEKKYNKQEVKVGAPIAAIGFSLWYTLWVEHCARMNNGIFPYPFLTENTLKVRIGIYIGATLIAILSLKLINHLHS</sequence>
<feature type="transmembrane region" description="Helical" evidence="5">
    <location>
        <begin position="122"/>
        <end position="147"/>
    </location>
</feature>
<evidence type="ECO:0000313" key="6">
    <source>
        <dbReference type="EMBL" id="KAG5171665.1"/>
    </source>
</evidence>
<proteinExistence type="predicted"/>
<dbReference type="PANTHER" id="PTHR10989:SF16">
    <property type="entry name" value="AT02829P-RELATED"/>
    <property type="match status" value="1"/>
</dbReference>
<feature type="transmembrane region" description="Helical" evidence="5">
    <location>
        <begin position="197"/>
        <end position="218"/>
    </location>
</feature>
<reference evidence="6" key="1">
    <citation type="submission" date="2021-02" db="EMBL/GenBank/DDBJ databases">
        <title>Psilocybe cubensis genome.</title>
        <authorList>
            <person name="Mckernan K.J."/>
            <person name="Crawford S."/>
            <person name="Trippe A."/>
            <person name="Kane L.T."/>
            <person name="Mclaughlin S."/>
        </authorList>
    </citation>
    <scope>NUCLEOTIDE SEQUENCE [LARGE SCALE GENOMIC DNA]</scope>
    <source>
        <strain evidence="6">MGC-MH-2018</strain>
    </source>
</reference>
<dbReference type="AlphaFoldDB" id="A0A8H8CND3"/>
<dbReference type="GO" id="GO:0012505">
    <property type="term" value="C:endomembrane system"/>
    <property type="evidence" value="ECO:0007669"/>
    <property type="project" value="UniProtKB-SubCell"/>
</dbReference>
<keyword evidence="3 5" id="KW-1133">Transmembrane helix</keyword>
<evidence type="ECO:0000256" key="5">
    <source>
        <dbReference type="SAM" id="Phobius"/>
    </source>
</evidence>
<organism evidence="6">
    <name type="scientific">Psilocybe cubensis</name>
    <name type="common">Psychedelic mushroom</name>
    <name type="synonym">Stropharia cubensis</name>
    <dbReference type="NCBI Taxonomy" id="181762"/>
    <lineage>
        <taxon>Eukaryota</taxon>
        <taxon>Fungi</taxon>
        <taxon>Dikarya</taxon>
        <taxon>Basidiomycota</taxon>
        <taxon>Agaricomycotina</taxon>
        <taxon>Agaricomycetes</taxon>
        <taxon>Agaricomycetidae</taxon>
        <taxon>Agaricales</taxon>
        <taxon>Agaricineae</taxon>
        <taxon>Strophariaceae</taxon>
        <taxon>Psilocybe</taxon>
    </lineage>
</organism>
<evidence type="ECO:0000256" key="3">
    <source>
        <dbReference type="ARBA" id="ARBA00022989"/>
    </source>
</evidence>
<feature type="transmembrane region" description="Helical" evidence="5">
    <location>
        <begin position="75"/>
        <end position="102"/>
    </location>
</feature>
<dbReference type="EMBL" id="JAFIQS010000003">
    <property type="protein sequence ID" value="KAG5171665.1"/>
    <property type="molecule type" value="Genomic_DNA"/>
</dbReference>